<dbReference type="AlphaFoldDB" id="A0A382EWU7"/>
<feature type="region of interest" description="Disordered" evidence="1">
    <location>
        <begin position="1"/>
        <end position="65"/>
    </location>
</feature>
<name>A0A382EWU7_9ZZZZ</name>
<accession>A0A382EWU7</accession>
<keyword evidence="2" id="KW-1133">Transmembrane helix</keyword>
<reference evidence="3" key="1">
    <citation type="submission" date="2018-05" db="EMBL/GenBank/DDBJ databases">
        <authorList>
            <person name="Lanie J.A."/>
            <person name="Ng W.-L."/>
            <person name="Kazmierczak K.M."/>
            <person name="Andrzejewski T.M."/>
            <person name="Davidsen T.M."/>
            <person name="Wayne K.J."/>
            <person name="Tettelin H."/>
            <person name="Glass J.I."/>
            <person name="Rusch D."/>
            <person name="Podicherti R."/>
            <person name="Tsui H.-C.T."/>
            <person name="Winkler M.E."/>
        </authorList>
    </citation>
    <scope>NUCLEOTIDE SEQUENCE</scope>
</reference>
<keyword evidence="2" id="KW-0812">Transmembrane</keyword>
<sequence>DDEIGVAGLDADENDDGEAAADDERRPRLRRIGQVVVGLEPDETDNEEPLSDFGSSGGSGGASADSGSLWNPALLSNAQGSLDRWADRWSVQDDPYVEGLTEAIRDNKNMTMWASLDPYEMLPSPPPAAGRRLDRITQAATGLRNVLVFVPVAITWWAIGKALDAFGEFKNRQVDLESTSFLDFWRSSEPELENETLFGLTPKIQEIAFVDFLIIAAVVALTVLAGAIGALAERRRDLQEDQIELQRSRVALELVDALENKRSASPETIAGSIATVLNDLVDASREVRNAALQLEQASTGMGSFSTQLDSLNDSLKELSDQVGIHVGGQIVSAIESLGQSVKDLDTAISSDTRQVFAEIMNGLSGISAGLEGMSDHLERTGASVEFGTKQLRDDLDVIHSTITGRPRPSQP</sequence>
<proteinExistence type="predicted"/>
<dbReference type="EMBL" id="UINC01046747">
    <property type="protein sequence ID" value="SVB55148.1"/>
    <property type="molecule type" value="Genomic_DNA"/>
</dbReference>
<evidence type="ECO:0000313" key="3">
    <source>
        <dbReference type="EMBL" id="SVB55148.1"/>
    </source>
</evidence>
<keyword evidence="2" id="KW-0472">Membrane</keyword>
<feature type="non-terminal residue" evidence="3">
    <location>
        <position position="1"/>
    </location>
</feature>
<gene>
    <name evidence="3" type="ORF">METZ01_LOCUS208002</name>
</gene>
<evidence type="ECO:0000256" key="2">
    <source>
        <dbReference type="SAM" id="Phobius"/>
    </source>
</evidence>
<evidence type="ECO:0000256" key="1">
    <source>
        <dbReference type="SAM" id="MobiDB-lite"/>
    </source>
</evidence>
<protein>
    <submittedName>
        <fullName evidence="3">Uncharacterized protein</fullName>
    </submittedName>
</protein>
<feature type="transmembrane region" description="Helical" evidence="2">
    <location>
        <begin position="141"/>
        <end position="159"/>
    </location>
</feature>
<feature type="compositionally biased region" description="Acidic residues" evidence="1">
    <location>
        <begin position="40"/>
        <end position="50"/>
    </location>
</feature>
<feature type="compositionally biased region" description="Acidic residues" evidence="1">
    <location>
        <begin position="1"/>
        <end position="21"/>
    </location>
</feature>
<feature type="transmembrane region" description="Helical" evidence="2">
    <location>
        <begin position="207"/>
        <end position="232"/>
    </location>
</feature>
<organism evidence="3">
    <name type="scientific">marine metagenome</name>
    <dbReference type="NCBI Taxonomy" id="408172"/>
    <lineage>
        <taxon>unclassified sequences</taxon>
        <taxon>metagenomes</taxon>
        <taxon>ecological metagenomes</taxon>
    </lineage>
</organism>